<keyword evidence="2" id="KW-1003">Cell membrane</keyword>
<keyword evidence="5 6" id="KW-0472">Membrane</keyword>
<dbReference type="OrthoDB" id="8482265at2"/>
<gene>
    <name evidence="7" type="ORF">ESZ00_09930</name>
</gene>
<reference evidence="7 8" key="1">
    <citation type="journal article" date="2016" name="Int. J. Syst. Evol. Microbiol.">
        <title>Acidipila dinghuensis sp. nov., an acidobacterium isolated from forest soil.</title>
        <authorList>
            <person name="Jiang Y.W."/>
            <person name="Wang J."/>
            <person name="Chen M.H."/>
            <person name="Lv Y.Y."/>
            <person name="Qiu L.H."/>
        </authorList>
    </citation>
    <scope>NUCLEOTIDE SEQUENCE [LARGE SCALE GENOMIC DNA]</scope>
    <source>
        <strain evidence="7 8">DHOF10</strain>
    </source>
</reference>
<dbReference type="InterPro" id="IPR002797">
    <property type="entry name" value="Polysacc_synth"/>
</dbReference>
<dbReference type="Pfam" id="PF01943">
    <property type="entry name" value="Polysacc_synt"/>
    <property type="match status" value="1"/>
</dbReference>
<feature type="transmembrane region" description="Helical" evidence="6">
    <location>
        <begin position="161"/>
        <end position="183"/>
    </location>
</feature>
<feature type="transmembrane region" description="Helical" evidence="6">
    <location>
        <begin position="189"/>
        <end position="209"/>
    </location>
</feature>
<feature type="transmembrane region" description="Helical" evidence="6">
    <location>
        <begin position="305"/>
        <end position="327"/>
    </location>
</feature>
<proteinExistence type="predicted"/>
<evidence type="ECO:0008006" key="9">
    <source>
        <dbReference type="Google" id="ProtNLM"/>
    </source>
</evidence>
<dbReference type="RefSeq" id="WP_129208116.1">
    <property type="nucleotide sequence ID" value="NZ_BMGU01000003.1"/>
</dbReference>
<feature type="transmembrane region" description="Helical" evidence="6">
    <location>
        <begin position="393"/>
        <end position="415"/>
    </location>
</feature>
<evidence type="ECO:0000313" key="7">
    <source>
        <dbReference type="EMBL" id="RXS94947.1"/>
    </source>
</evidence>
<dbReference type="PANTHER" id="PTHR30250:SF11">
    <property type="entry name" value="O-ANTIGEN TRANSPORTER-RELATED"/>
    <property type="match status" value="1"/>
</dbReference>
<feature type="transmembrane region" description="Helical" evidence="6">
    <location>
        <begin position="60"/>
        <end position="80"/>
    </location>
</feature>
<feature type="transmembrane region" description="Helical" evidence="6">
    <location>
        <begin position="92"/>
        <end position="118"/>
    </location>
</feature>
<dbReference type="EMBL" id="SDMK01000002">
    <property type="protein sequence ID" value="RXS94947.1"/>
    <property type="molecule type" value="Genomic_DNA"/>
</dbReference>
<evidence type="ECO:0000256" key="4">
    <source>
        <dbReference type="ARBA" id="ARBA00022989"/>
    </source>
</evidence>
<evidence type="ECO:0000256" key="1">
    <source>
        <dbReference type="ARBA" id="ARBA00004651"/>
    </source>
</evidence>
<feature type="transmembrane region" description="Helical" evidence="6">
    <location>
        <begin position="21"/>
        <end position="48"/>
    </location>
</feature>
<feature type="transmembrane region" description="Helical" evidence="6">
    <location>
        <begin position="130"/>
        <end position="149"/>
    </location>
</feature>
<sequence>MANEQTGSLRRRLFSGKSGASSVSFVFIANILIQGGNFLCGIVTARAIGPTGRGELAAMIMWPQFFAYALTLGIPVASIYKIREEPEKKGMVAGATLLSSVLLGIVAIGVGLLLLPYALHTYQHHVVHTAEWLLLVAPQALLGLTLTVLARSTESFKTYSLFTGAQPVLILLCLLVEWAFGVLTPTNAAIAYLMANVPVMIINIFWVWRTFRPEWPRDPRLLRDLLSYGLRAWGSDILGTIANQVDRLLIVGMVNPKSMGLYVVAQSVSNVLLVIPNAVTTVLLPKVAARSTEEIVAFTGRAVRVTAALMAAASLTLILLGPSILHFAYSERFDGAAPILRLLLVESVIDGVTSTLGQAFLAASSPGTVAMLQGCGLLTAVPLLLLMVPRWGIMGAAIAFALSTLARFTFVYFSFQRRLGVKPPSLLLRREDLRALRRGRSRNPAPEIASSL</sequence>
<protein>
    <recommendedName>
        <fullName evidence="9">Polysaccharide biosynthesis protein C-terminal domain-containing protein</fullName>
    </recommendedName>
</protein>
<evidence type="ECO:0000313" key="8">
    <source>
        <dbReference type="Proteomes" id="UP000290253"/>
    </source>
</evidence>
<evidence type="ECO:0000256" key="3">
    <source>
        <dbReference type="ARBA" id="ARBA00022692"/>
    </source>
</evidence>
<dbReference type="InterPro" id="IPR050833">
    <property type="entry name" value="Poly_Biosynth_Transport"/>
</dbReference>
<accession>A0A4Q1SD00</accession>
<keyword evidence="8" id="KW-1185">Reference proteome</keyword>
<evidence type="ECO:0000256" key="5">
    <source>
        <dbReference type="ARBA" id="ARBA00023136"/>
    </source>
</evidence>
<evidence type="ECO:0000256" key="2">
    <source>
        <dbReference type="ARBA" id="ARBA00022475"/>
    </source>
</evidence>
<organism evidence="7 8">
    <name type="scientific">Silvibacterium dinghuense</name>
    <dbReference type="NCBI Taxonomy" id="1560006"/>
    <lineage>
        <taxon>Bacteria</taxon>
        <taxon>Pseudomonadati</taxon>
        <taxon>Acidobacteriota</taxon>
        <taxon>Terriglobia</taxon>
        <taxon>Terriglobales</taxon>
        <taxon>Acidobacteriaceae</taxon>
        <taxon>Silvibacterium</taxon>
    </lineage>
</organism>
<dbReference type="AlphaFoldDB" id="A0A4Q1SD00"/>
<dbReference type="Proteomes" id="UP000290253">
    <property type="component" value="Unassembled WGS sequence"/>
</dbReference>
<dbReference type="GO" id="GO:0005886">
    <property type="term" value="C:plasma membrane"/>
    <property type="evidence" value="ECO:0007669"/>
    <property type="project" value="UniProtKB-SubCell"/>
</dbReference>
<keyword evidence="4 6" id="KW-1133">Transmembrane helix</keyword>
<evidence type="ECO:0000256" key="6">
    <source>
        <dbReference type="SAM" id="Phobius"/>
    </source>
</evidence>
<keyword evidence="3 6" id="KW-0812">Transmembrane</keyword>
<dbReference type="PANTHER" id="PTHR30250">
    <property type="entry name" value="PST FAMILY PREDICTED COLANIC ACID TRANSPORTER"/>
    <property type="match status" value="1"/>
</dbReference>
<comment type="caution">
    <text evidence="7">The sequence shown here is derived from an EMBL/GenBank/DDBJ whole genome shotgun (WGS) entry which is preliminary data.</text>
</comment>
<comment type="subcellular location">
    <subcellularLocation>
        <location evidence="1">Cell membrane</location>
        <topology evidence="1">Multi-pass membrane protein</topology>
    </subcellularLocation>
</comment>
<name>A0A4Q1SD00_9BACT</name>